<accession>A0A369Q5I4</accession>
<comment type="caution">
    <text evidence="2">The sequence shown here is derived from an EMBL/GenBank/DDBJ whole genome shotgun (WGS) entry which is preliminary data.</text>
</comment>
<keyword evidence="3" id="KW-1185">Reference proteome</keyword>
<dbReference type="AlphaFoldDB" id="A0A369Q5I4"/>
<proteinExistence type="predicted"/>
<dbReference type="Pfam" id="PF09826">
    <property type="entry name" value="Beta_propel"/>
    <property type="match status" value="1"/>
</dbReference>
<name>A0A369Q5I4_9SPHN</name>
<feature type="region of interest" description="Disordered" evidence="1">
    <location>
        <begin position="72"/>
        <end position="91"/>
    </location>
</feature>
<organism evidence="2 3">
    <name type="scientific">Alteripontixanthobacter maritimus</name>
    <dbReference type="NCBI Taxonomy" id="2161824"/>
    <lineage>
        <taxon>Bacteria</taxon>
        <taxon>Pseudomonadati</taxon>
        <taxon>Pseudomonadota</taxon>
        <taxon>Alphaproteobacteria</taxon>
        <taxon>Sphingomonadales</taxon>
        <taxon>Erythrobacteraceae</taxon>
        <taxon>Alteripontixanthobacter</taxon>
    </lineage>
</organism>
<evidence type="ECO:0000313" key="3">
    <source>
        <dbReference type="Proteomes" id="UP000253727"/>
    </source>
</evidence>
<dbReference type="PROSITE" id="PS51257">
    <property type="entry name" value="PROKAR_LIPOPROTEIN"/>
    <property type="match status" value="1"/>
</dbReference>
<dbReference type="EMBL" id="QBKA01000002">
    <property type="protein sequence ID" value="RDC60153.1"/>
    <property type="molecule type" value="Genomic_DNA"/>
</dbReference>
<evidence type="ECO:0000313" key="2">
    <source>
        <dbReference type="EMBL" id="RDC60153.1"/>
    </source>
</evidence>
<evidence type="ECO:0008006" key="4">
    <source>
        <dbReference type="Google" id="ProtNLM"/>
    </source>
</evidence>
<protein>
    <recommendedName>
        <fullName evidence="4">Beta propeller domain-containing protein</fullName>
    </recommendedName>
</protein>
<dbReference type="InterPro" id="IPR019198">
    <property type="entry name" value="Beta_propeller_containing"/>
</dbReference>
<evidence type="ECO:0000256" key="1">
    <source>
        <dbReference type="SAM" id="MobiDB-lite"/>
    </source>
</evidence>
<dbReference type="RefSeq" id="WP_181815706.1">
    <property type="nucleotide sequence ID" value="NZ_QBKA01000002.1"/>
</dbReference>
<gene>
    <name evidence="2" type="ORF">HME9302_01352</name>
</gene>
<dbReference type="Proteomes" id="UP000253727">
    <property type="component" value="Unassembled WGS sequence"/>
</dbReference>
<feature type="region of interest" description="Disordered" evidence="1">
    <location>
        <begin position="553"/>
        <end position="587"/>
    </location>
</feature>
<sequence>MRPMIRSTVLISAAIGGLMIVGSCSKVDLPPPGSADKAMAAFESEEALVAFLDRHKNGSGWVASVDVEESASAPMALPPPPPVSQQVTPRQAGAEQITNVQEAGVDEGGIVKTHGDHLVVLRRGRLFTVKVGGNALTPVDYIDAFPPGDPRPGDTWYDEMLIAGDMVVVIGYSYGNSGTEISRFDIASNGGLSYRDTHYLRSADYYSSRNYASRLIGDRLVLYAPLPIWWGRDWRDAVPGLAVLEDVDSGAEPDFAPIAGPSDLYVPAPIRTDRRSSVSTLHTVTECDPGAREFDCSTNGVYGGWGRSFYVSQDAVYVWTGTDDHYRSGEDAQPAWLYRMPLDGSAPQALQVRGAPVDQFSFREDGSDRVLNVVVRGNSRGDAMWGPEVSGGDVALLRLPLESFGDGSESAADSLYRSLPRPADSSFQNRFVGRHLLYSGENPRDPGVEQTLFAVPLGGQDVQRIAMPHGVSRLNLMGRDGVAIGMDTAGALGFSAIALDAATGKARLEDTFMLPGAAEGENRSQAFFYRPNTNDRTGDSGLLGLPVMLQRRVPRPSDTTPPPPVSMPGPNSSMPIAPAPPPPPAGYGPTPFLGSGSAIMFLSRDKRKLSPVGQLEAYRRRAQDDGCKASCVDWYGNARPIFLGNRIFALLGYELVEGRLTNGQITERRRVDFAPEHARGRGANLSDN</sequence>
<feature type="compositionally biased region" description="Pro residues" evidence="1">
    <location>
        <begin position="577"/>
        <end position="586"/>
    </location>
</feature>
<reference evidence="2 3" key="1">
    <citation type="submission" date="2018-04" db="EMBL/GenBank/DDBJ databases">
        <title>Altererythrobacter sp. HME9302 genome sequencing and assembly.</title>
        <authorList>
            <person name="Kang H."/>
            <person name="Kim H."/>
            <person name="Joh K."/>
        </authorList>
    </citation>
    <scope>NUCLEOTIDE SEQUENCE [LARGE SCALE GENOMIC DNA]</scope>
    <source>
        <strain evidence="2 3">HME9302</strain>
    </source>
</reference>